<dbReference type="GO" id="GO:0006955">
    <property type="term" value="P:immune response"/>
    <property type="evidence" value="ECO:0007669"/>
    <property type="project" value="TreeGrafter"/>
</dbReference>
<keyword evidence="4" id="KW-1185">Reference proteome</keyword>
<name>A0A8C0HDC2_CHEAB</name>
<dbReference type="Ensembl" id="ENSCABT00000024785.1">
    <property type="protein sequence ID" value="ENSCABP00000022621.1"/>
    <property type="gene ID" value="ENSCABG00000016663.1"/>
</dbReference>
<dbReference type="SMART" id="SM00407">
    <property type="entry name" value="IGc1"/>
    <property type="match status" value="1"/>
</dbReference>
<dbReference type="Gene3D" id="2.60.40.10">
    <property type="entry name" value="Immunoglobulins"/>
    <property type="match status" value="1"/>
</dbReference>
<evidence type="ECO:0000313" key="3">
    <source>
        <dbReference type="Ensembl" id="ENSCABP00000022621.1"/>
    </source>
</evidence>
<dbReference type="SUPFAM" id="SSF54452">
    <property type="entry name" value="MHC antigen-recognition domain"/>
    <property type="match status" value="1"/>
</dbReference>
<dbReference type="InterPro" id="IPR003597">
    <property type="entry name" value="Ig_C1-set"/>
</dbReference>
<dbReference type="GO" id="GO:0009897">
    <property type="term" value="C:external side of plasma membrane"/>
    <property type="evidence" value="ECO:0007669"/>
    <property type="project" value="TreeGrafter"/>
</dbReference>
<proteinExistence type="predicted"/>
<evidence type="ECO:0000256" key="1">
    <source>
        <dbReference type="ARBA" id="ARBA00023180"/>
    </source>
</evidence>
<accession>A0A8C0HDC2</accession>
<reference evidence="3" key="1">
    <citation type="submission" date="2025-08" db="UniProtKB">
        <authorList>
            <consortium name="Ensembl"/>
        </authorList>
    </citation>
    <scope>IDENTIFICATION</scope>
</reference>
<dbReference type="GO" id="GO:0048007">
    <property type="term" value="P:antigen processing and presentation, exogenous lipid antigen via MHC class Ib"/>
    <property type="evidence" value="ECO:0007669"/>
    <property type="project" value="TreeGrafter"/>
</dbReference>
<dbReference type="InterPro" id="IPR050208">
    <property type="entry name" value="MHC_class-I_related"/>
</dbReference>
<dbReference type="InterPro" id="IPR011161">
    <property type="entry name" value="MHC_I-like_Ag-recog"/>
</dbReference>
<protein>
    <recommendedName>
        <fullName evidence="2">Ig-like domain-containing protein</fullName>
    </recommendedName>
</protein>
<dbReference type="InterPro" id="IPR013783">
    <property type="entry name" value="Ig-like_fold"/>
</dbReference>
<dbReference type="InterPro" id="IPR003006">
    <property type="entry name" value="Ig/MHC_CS"/>
</dbReference>
<dbReference type="SUPFAM" id="SSF48726">
    <property type="entry name" value="Immunoglobulin"/>
    <property type="match status" value="1"/>
</dbReference>
<dbReference type="GO" id="GO:0071723">
    <property type="term" value="F:lipopeptide binding"/>
    <property type="evidence" value="ECO:0007669"/>
    <property type="project" value="TreeGrafter"/>
</dbReference>
<dbReference type="PROSITE" id="PS00290">
    <property type="entry name" value="IG_MHC"/>
    <property type="match status" value="1"/>
</dbReference>
<dbReference type="InterPro" id="IPR037055">
    <property type="entry name" value="MHC_I-like_Ag-recog_sf"/>
</dbReference>
<evidence type="ECO:0000259" key="2">
    <source>
        <dbReference type="PROSITE" id="PS50835"/>
    </source>
</evidence>
<dbReference type="InterPro" id="IPR011162">
    <property type="entry name" value="MHC_I/II-like_Ag-recog"/>
</dbReference>
<dbReference type="GO" id="GO:0030884">
    <property type="term" value="F:exogenous lipid antigen binding"/>
    <property type="evidence" value="ECO:0007669"/>
    <property type="project" value="TreeGrafter"/>
</dbReference>
<dbReference type="PROSITE" id="PS50835">
    <property type="entry name" value="IG_LIKE"/>
    <property type="match status" value="1"/>
</dbReference>
<dbReference type="Pfam" id="PF07654">
    <property type="entry name" value="C1-set"/>
    <property type="match status" value="1"/>
</dbReference>
<dbReference type="GO" id="GO:0001916">
    <property type="term" value="P:positive regulation of T cell mediated cytotoxicity"/>
    <property type="evidence" value="ECO:0007669"/>
    <property type="project" value="TreeGrafter"/>
</dbReference>
<dbReference type="GO" id="GO:0005615">
    <property type="term" value="C:extracellular space"/>
    <property type="evidence" value="ECO:0007669"/>
    <property type="project" value="TreeGrafter"/>
</dbReference>
<dbReference type="PANTHER" id="PTHR16675">
    <property type="entry name" value="MHC CLASS I-RELATED"/>
    <property type="match status" value="1"/>
</dbReference>
<keyword evidence="1" id="KW-0325">Glycoprotein</keyword>
<dbReference type="GeneTree" id="ENSGT01120000271825"/>
<dbReference type="Proteomes" id="UP000694404">
    <property type="component" value="Unplaced"/>
</dbReference>
<dbReference type="GO" id="GO:0048006">
    <property type="term" value="P:antigen processing and presentation, endogenous lipid antigen via MHC class Ib"/>
    <property type="evidence" value="ECO:0007669"/>
    <property type="project" value="TreeGrafter"/>
</dbReference>
<evidence type="ECO:0000313" key="4">
    <source>
        <dbReference type="Proteomes" id="UP000694404"/>
    </source>
</evidence>
<dbReference type="PANTHER" id="PTHR16675:SF160">
    <property type="entry name" value="T-CELL SURFACE GLYCOPROTEIN CD1A"/>
    <property type="match status" value="1"/>
</dbReference>
<reference evidence="3" key="2">
    <citation type="submission" date="2025-09" db="UniProtKB">
        <authorList>
            <consortium name="Ensembl"/>
        </authorList>
    </citation>
    <scope>IDENTIFICATION</scope>
</reference>
<dbReference type="Gene3D" id="3.30.500.10">
    <property type="entry name" value="MHC class I-like antigen recognition-like"/>
    <property type="match status" value="2"/>
</dbReference>
<dbReference type="InterPro" id="IPR036179">
    <property type="entry name" value="Ig-like_dom_sf"/>
</dbReference>
<dbReference type="InterPro" id="IPR007110">
    <property type="entry name" value="Ig-like_dom"/>
</dbReference>
<dbReference type="Pfam" id="PF16497">
    <property type="entry name" value="MHC_I_3"/>
    <property type="match status" value="1"/>
</dbReference>
<dbReference type="AlphaFoldDB" id="A0A8C0HDC2"/>
<feature type="domain" description="Ig-like" evidence="2">
    <location>
        <begin position="210"/>
        <end position="293"/>
    </location>
</feature>
<organism evidence="3 4">
    <name type="scientific">Chelonoidis abingdonii</name>
    <name type="common">Abingdon island giant tortoise</name>
    <name type="synonym">Testudo abingdonii</name>
    <dbReference type="NCBI Taxonomy" id="106734"/>
    <lineage>
        <taxon>Eukaryota</taxon>
        <taxon>Metazoa</taxon>
        <taxon>Chordata</taxon>
        <taxon>Craniata</taxon>
        <taxon>Vertebrata</taxon>
        <taxon>Euteleostomi</taxon>
        <taxon>Archelosauria</taxon>
        <taxon>Testudinata</taxon>
        <taxon>Testudines</taxon>
        <taxon>Cryptodira</taxon>
        <taxon>Durocryptodira</taxon>
        <taxon>Testudinoidea</taxon>
        <taxon>Testudinidae</taxon>
        <taxon>Chelonoidis</taxon>
    </lineage>
</organism>
<sequence length="327" mass="35222">PLNWLPVSTSVTLRLFQINVFHNASSTDVAVMALLGDLETHSLACSTCKIRFLQPWAQIPLPSCGPTSSWHLTLCLYPSLYCCSLLGPPDPHPRPPALPVPDPFVTQVSLGCEMHPNGTSRGFYDAAGNGEDIVSFEADTGKWVARQGDKLALYARDLLNQDKGTAITLQFLLRTTCVNQLNSFVQHGKESLERQGEAGGWLSRAPLPAGTPAPVLLVCRVTGFYPRSVRVAWLQDEEEVTPGWWLNSSGILPNADLTYQLCSSLAVGPGAGHSYACRVQHSSLGGQTALHSSLGQEVKGNLSLLVTAVGRIGVWLGQRGQRLTLGS</sequence>
<dbReference type="GO" id="GO:0030883">
    <property type="term" value="F:endogenous lipid antigen binding"/>
    <property type="evidence" value="ECO:0007669"/>
    <property type="project" value="TreeGrafter"/>
</dbReference>